<name>A0A4V2V1I7_9GAMM</name>
<dbReference type="GO" id="GO:0016747">
    <property type="term" value="F:acyltransferase activity, transferring groups other than amino-acyl groups"/>
    <property type="evidence" value="ECO:0007669"/>
    <property type="project" value="InterPro"/>
</dbReference>
<dbReference type="Gene3D" id="3.40.630.30">
    <property type="match status" value="1"/>
</dbReference>
<organism evidence="2 3">
    <name type="scientific">Thiobaca trueperi</name>
    <dbReference type="NCBI Taxonomy" id="127458"/>
    <lineage>
        <taxon>Bacteria</taxon>
        <taxon>Pseudomonadati</taxon>
        <taxon>Pseudomonadota</taxon>
        <taxon>Gammaproteobacteria</taxon>
        <taxon>Chromatiales</taxon>
        <taxon>Chromatiaceae</taxon>
        <taxon>Thiobaca</taxon>
    </lineage>
</organism>
<accession>A0A4V2V1I7</accession>
<keyword evidence="2" id="KW-0689">Ribosomal protein</keyword>
<dbReference type="AlphaFoldDB" id="A0A4V2V1I7"/>
<proteinExistence type="predicted"/>
<protein>
    <submittedName>
        <fullName evidence="2">Ribosomal protein S18 acetylase RimI-like enzyme</fullName>
    </submittedName>
</protein>
<dbReference type="EMBL" id="SMAO01000004">
    <property type="protein sequence ID" value="TCT21162.1"/>
    <property type="molecule type" value="Genomic_DNA"/>
</dbReference>
<dbReference type="InterPro" id="IPR016181">
    <property type="entry name" value="Acyl_CoA_acyltransferase"/>
</dbReference>
<feature type="domain" description="N-acetyltransferase" evidence="1">
    <location>
        <begin position="26"/>
        <end position="174"/>
    </location>
</feature>
<dbReference type="SUPFAM" id="SSF55729">
    <property type="entry name" value="Acyl-CoA N-acyltransferases (Nat)"/>
    <property type="match status" value="1"/>
</dbReference>
<evidence type="ECO:0000313" key="3">
    <source>
        <dbReference type="Proteomes" id="UP000295717"/>
    </source>
</evidence>
<dbReference type="RefSeq" id="WP_165903377.1">
    <property type="nucleotide sequence ID" value="NZ_SMAO01000004.1"/>
</dbReference>
<gene>
    <name evidence="2" type="ORF">EDC35_10414</name>
</gene>
<dbReference type="Proteomes" id="UP000295717">
    <property type="component" value="Unassembled WGS sequence"/>
</dbReference>
<dbReference type="GO" id="GO:0005840">
    <property type="term" value="C:ribosome"/>
    <property type="evidence" value="ECO:0007669"/>
    <property type="project" value="UniProtKB-KW"/>
</dbReference>
<dbReference type="Pfam" id="PF00583">
    <property type="entry name" value="Acetyltransf_1"/>
    <property type="match status" value="1"/>
</dbReference>
<keyword evidence="3" id="KW-1185">Reference proteome</keyword>
<evidence type="ECO:0000313" key="2">
    <source>
        <dbReference type="EMBL" id="TCT21162.1"/>
    </source>
</evidence>
<reference evidence="2 3" key="1">
    <citation type="submission" date="2019-03" db="EMBL/GenBank/DDBJ databases">
        <title>Genomic Encyclopedia of Type Strains, Phase IV (KMG-IV): sequencing the most valuable type-strain genomes for metagenomic binning, comparative biology and taxonomic classification.</title>
        <authorList>
            <person name="Goeker M."/>
        </authorList>
    </citation>
    <scope>NUCLEOTIDE SEQUENCE [LARGE SCALE GENOMIC DNA]</scope>
    <source>
        <strain evidence="2 3">DSM 13587</strain>
    </source>
</reference>
<keyword evidence="2" id="KW-0687">Ribonucleoprotein</keyword>
<dbReference type="PROSITE" id="PS51186">
    <property type="entry name" value="GNAT"/>
    <property type="match status" value="1"/>
</dbReference>
<sequence>MRELFSPSPQPPPAGGGGDVCLTPTLTLRPLDANEATILAAKLVEMEPWRGLGSTVSGLERYLTRDDCALSRHAILHRGVLSGVMTVREPWLRGAYLELFALCDGAQGQGLGQVIIDWLAARTTRTAPNLWVTVSASNDRARRFYARQGFVPVGDLPDLVRDGCTEILLRLSPRDRT</sequence>
<comment type="caution">
    <text evidence="2">The sequence shown here is derived from an EMBL/GenBank/DDBJ whole genome shotgun (WGS) entry which is preliminary data.</text>
</comment>
<dbReference type="InterPro" id="IPR000182">
    <property type="entry name" value="GNAT_dom"/>
</dbReference>
<evidence type="ECO:0000259" key="1">
    <source>
        <dbReference type="PROSITE" id="PS51186"/>
    </source>
</evidence>